<protein>
    <submittedName>
        <fullName evidence="2">Chromo domain-containing protein</fullName>
    </submittedName>
</protein>
<dbReference type="WBParaSite" id="ES5_v2.g11656.t1">
    <property type="protein sequence ID" value="ES5_v2.g11656.t1"/>
    <property type="gene ID" value="ES5_v2.g11656"/>
</dbReference>
<name>A0AC34F410_9BILA</name>
<dbReference type="Proteomes" id="UP000887579">
    <property type="component" value="Unplaced"/>
</dbReference>
<reference evidence="2" key="1">
    <citation type="submission" date="2022-11" db="UniProtKB">
        <authorList>
            <consortium name="WormBaseParasite"/>
        </authorList>
    </citation>
    <scope>IDENTIFICATION</scope>
</reference>
<proteinExistence type="predicted"/>
<accession>A0AC34F410</accession>
<evidence type="ECO:0000313" key="2">
    <source>
        <dbReference type="WBParaSite" id="ES5_v2.g11656.t1"/>
    </source>
</evidence>
<organism evidence="1 2">
    <name type="scientific">Panagrolaimus sp. ES5</name>
    <dbReference type="NCBI Taxonomy" id="591445"/>
    <lineage>
        <taxon>Eukaryota</taxon>
        <taxon>Metazoa</taxon>
        <taxon>Ecdysozoa</taxon>
        <taxon>Nematoda</taxon>
        <taxon>Chromadorea</taxon>
        <taxon>Rhabditida</taxon>
        <taxon>Tylenchina</taxon>
        <taxon>Panagrolaimomorpha</taxon>
        <taxon>Panagrolaimoidea</taxon>
        <taxon>Panagrolaimidae</taxon>
        <taxon>Panagrolaimus</taxon>
    </lineage>
</organism>
<evidence type="ECO:0000313" key="1">
    <source>
        <dbReference type="Proteomes" id="UP000887579"/>
    </source>
</evidence>
<sequence length="318" mass="34972">MSSTNSDESAEFEVEKILDKKGSGRSLQYLVKWKGYDETTWEPATNCGCKELIIAFERDHAKSPKSAGSASLKRGRPTARVSVDETPESSVTPETSTTRKRSKRVQKSPKRRLPASESPTLPPLVTDDSDESEYFIDPTMIQGSSRTSPRKPVKKTADTPGTPKKAPNTPGRTRASLRTSAAVSPKSKRSKVAERSASSSSRSPHLQTTPSKRTRSTAGNKTPKSPKKKSPAKTQRTLTPLSEADDLDFEIERIDSLADANGHKKLLVKTVEGRSRIVDIKAAAKQNCDLVLDFLIALNQQKNAPVYRLIRDIIDEKD</sequence>